<protein>
    <submittedName>
        <fullName evidence="8">Speckle-type POZ protein</fullName>
    </submittedName>
</protein>
<evidence type="ECO:0000259" key="1">
    <source>
        <dbReference type="PROSITE" id="PS50097"/>
    </source>
</evidence>
<dbReference type="EMBL" id="GDHC01007811">
    <property type="protein sequence ID" value="JAQ10818.1"/>
    <property type="molecule type" value="Transcribed_RNA"/>
</dbReference>
<feature type="domain" description="BTB" evidence="1">
    <location>
        <begin position="181"/>
        <end position="248"/>
    </location>
</feature>
<dbReference type="InterPro" id="IPR011333">
    <property type="entry name" value="SKP1/BTB/POZ_sf"/>
</dbReference>
<proteinExistence type="predicted"/>
<evidence type="ECO:0000313" key="11">
    <source>
        <dbReference type="EMBL" id="JAQ10818.1"/>
    </source>
</evidence>
<evidence type="ECO:0000313" key="5">
    <source>
        <dbReference type="EMBL" id="JAF99175.1"/>
    </source>
</evidence>
<dbReference type="EMBL" id="GBRD01000601">
    <property type="protein sequence ID" value="JAG65220.1"/>
    <property type="molecule type" value="Transcribed_RNA"/>
</dbReference>
<dbReference type="PROSITE" id="PS50144">
    <property type="entry name" value="MATH"/>
    <property type="match status" value="1"/>
</dbReference>
<dbReference type="PROSITE" id="PS50097">
    <property type="entry name" value="BTB"/>
    <property type="match status" value="1"/>
</dbReference>
<dbReference type="AlphaFoldDB" id="A0A0A9WIY5"/>
<evidence type="ECO:0000313" key="8">
    <source>
        <dbReference type="EMBL" id="JAG08397.1"/>
    </source>
</evidence>
<reference evidence="8" key="1">
    <citation type="journal article" date="2014" name="PLoS ONE">
        <title>Transcriptome-Based Identification of ABC Transporters in the Western Tarnished Plant Bug Lygus hesperus.</title>
        <authorList>
            <person name="Hull J.J."/>
            <person name="Chaney K."/>
            <person name="Geib S.M."/>
            <person name="Fabrick J.A."/>
            <person name="Brent C.S."/>
            <person name="Walsh D."/>
            <person name="Lavine L.C."/>
        </authorList>
    </citation>
    <scope>NUCLEOTIDE SEQUENCE</scope>
</reference>
<name>A0A0A9WIY5_LYGHE</name>
<dbReference type="PANTHER" id="PTHR24413">
    <property type="entry name" value="SPECKLE-TYPE POZ PROTEIN"/>
    <property type="match status" value="1"/>
</dbReference>
<dbReference type="EMBL" id="GBHO01037934">
    <property type="protein sequence ID" value="JAG05670.1"/>
    <property type="molecule type" value="Transcribed_RNA"/>
</dbReference>
<feature type="domain" description="MATH" evidence="2">
    <location>
        <begin position="10"/>
        <end position="141"/>
    </location>
</feature>
<evidence type="ECO:0000313" key="4">
    <source>
        <dbReference type="EMBL" id="JAF99172.1"/>
    </source>
</evidence>
<gene>
    <name evidence="8" type="primary">spop_11</name>
    <name evidence="5" type="synonym">spop_23</name>
    <name evidence="3" type="synonym">spop_4</name>
    <name evidence="6" type="synonym">spop_5</name>
    <name evidence="10" type="synonym">spop_6</name>
    <name evidence="11" type="synonym">spop_7</name>
    <name evidence="7" type="synonym">spop_8</name>
    <name evidence="4" type="synonym">spop_9</name>
    <name evidence="5" type="ORF">CM83_61885</name>
    <name evidence="3" type="ORF">CM83_61887</name>
    <name evidence="6" type="ORF">CM83_61889</name>
    <name evidence="4" type="ORF">CM83_61891</name>
    <name evidence="7" type="ORF">CM83_61893</name>
    <name evidence="8" type="ORF">CM83_61895</name>
    <name evidence="11" type="ORF">g.64505</name>
    <name evidence="10" type="ORF">g.64506</name>
</gene>
<evidence type="ECO:0000313" key="3">
    <source>
        <dbReference type="EMBL" id="JAF99170.1"/>
    </source>
</evidence>
<dbReference type="InterPro" id="IPR002083">
    <property type="entry name" value="MATH/TRAF_dom"/>
</dbReference>
<dbReference type="GO" id="GO:0030163">
    <property type="term" value="P:protein catabolic process"/>
    <property type="evidence" value="ECO:0007669"/>
    <property type="project" value="UniProtKB-ARBA"/>
</dbReference>
<dbReference type="SMART" id="SM00225">
    <property type="entry name" value="BTB"/>
    <property type="match status" value="1"/>
</dbReference>
<dbReference type="SUPFAM" id="SSF49599">
    <property type="entry name" value="TRAF domain-like"/>
    <property type="match status" value="1"/>
</dbReference>
<dbReference type="EMBL" id="GBHO01044431">
    <property type="protein sequence ID" value="JAF99172.1"/>
    <property type="molecule type" value="Transcribed_RNA"/>
</dbReference>
<dbReference type="EMBL" id="GBHO01035208">
    <property type="protein sequence ID" value="JAG08396.1"/>
    <property type="molecule type" value="Transcribed_RNA"/>
</dbReference>
<sequence length="347" mass="39217">MGDRPDPMVECGFTWTIDNFSGCSDRVGHIVKSPIFSGGADRFQVDWALQLYPNGVEENCKGYVSLYLYLVSCNKAEIDVNFKLSIVNRFNVRCKTKKKIKSKFIGVNDNWGFPSFVRRAELMDKTNGLLVEDKLRIHCIIHIGGFLEYNSLPSIEPREVVVPESSLAVDFWQLYVNQKLVDVTVEVNGKEFMVHKAVLAARSPVFASMFETNMTESNMNRVIITDIEPDVFVELLRFMYSDKAENLDKVACGLLACAEKYALERLKVMCEESISANLSVENAADVLLLADLHRAVWLKRQALDFIKAHALEITRTDGWNTLINYPQLVAEAFKSLAAFIDDTITFG</sequence>
<evidence type="ECO:0000313" key="7">
    <source>
        <dbReference type="EMBL" id="JAG08396.1"/>
    </source>
</evidence>
<dbReference type="Gene3D" id="3.30.710.10">
    <property type="entry name" value="Potassium Channel Kv1.1, Chain A"/>
    <property type="match status" value="1"/>
</dbReference>
<dbReference type="FunFam" id="3.30.710.10:FF:000159">
    <property type="entry name" value="Speckle-type POZ protein B"/>
    <property type="match status" value="1"/>
</dbReference>
<dbReference type="InterPro" id="IPR008974">
    <property type="entry name" value="TRAF-like"/>
</dbReference>
<reference evidence="8" key="2">
    <citation type="submission" date="2014-07" db="EMBL/GenBank/DDBJ databases">
        <authorList>
            <person name="Hull J."/>
        </authorList>
    </citation>
    <scope>NUCLEOTIDE SEQUENCE</scope>
</reference>
<dbReference type="InterPro" id="IPR000210">
    <property type="entry name" value="BTB/POZ_dom"/>
</dbReference>
<dbReference type="Gene3D" id="1.25.40.420">
    <property type="match status" value="1"/>
</dbReference>
<dbReference type="SUPFAM" id="SSF54695">
    <property type="entry name" value="POZ domain"/>
    <property type="match status" value="1"/>
</dbReference>
<dbReference type="Pfam" id="PF22486">
    <property type="entry name" value="MATH_2"/>
    <property type="match status" value="1"/>
</dbReference>
<accession>A0A0A9WIY5</accession>
<dbReference type="Gene3D" id="2.60.210.10">
    <property type="entry name" value="Apoptosis, Tumor Necrosis Factor Receptor Associated Protein 2, Chain A"/>
    <property type="match status" value="1"/>
</dbReference>
<organism evidence="8">
    <name type="scientific">Lygus hesperus</name>
    <name type="common">Western plant bug</name>
    <dbReference type="NCBI Taxonomy" id="30085"/>
    <lineage>
        <taxon>Eukaryota</taxon>
        <taxon>Metazoa</taxon>
        <taxon>Ecdysozoa</taxon>
        <taxon>Arthropoda</taxon>
        <taxon>Hexapoda</taxon>
        <taxon>Insecta</taxon>
        <taxon>Pterygota</taxon>
        <taxon>Neoptera</taxon>
        <taxon>Paraneoptera</taxon>
        <taxon>Hemiptera</taxon>
        <taxon>Heteroptera</taxon>
        <taxon>Panheteroptera</taxon>
        <taxon>Cimicomorpha</taxon>
        <taxon>Miridae</taxon>
        <taxon>Mirini</taxon>
        <taxon>Lygus</taxon>
    </lineage>
</organism>
<evidence type="ECO:0000313" key="10">
    <source>
        <dbReference type="EMBL" id="JAQ05653.1"/>
    </source>
</evidence>
<dbReference type="EMBL" id="GBHO01044433">
    <property type="protein sequence ID" value="JAF99170.1"/>
    <property type="molecule type" value="Transcribed_RNA"/>
</dbReference>
<evidence type="ECO:0000313" key="6">
    <source>
        <dbReference type="EMBL" id="JAG05670.1"/>
    </source>
</evidence>
<evidence type="ECO:0000313" key="9">
    <source>
        <dbReference type="EMBL" id="JAG65220.1"/>
    </source>
</evidence>
<dbReference type="EMBL" id="GBHO01044428">
    <property type="protein sequence ID" value="JAF99175.1"/>
    <property type="molecule type" value="Transcribed_RNA"/>
</dbReference>
<dbReference type="EMBL" id="GBHO01035207">
    <property type="protein sequence ID" value="JAG08397.1"/>
    <property type="molecule type" value="Transcribed_RNA"/>
</dbReference>
<reference evidence="9" key="3">
    <citation type="submission" date="2014-09" db="EMBL/GenBank/DDBJ databases">
        <authorList>
            <person name="Magalhaes I.L.F."/>
            <person name="Oliveira U."/>
            <person name="Santos F.R."/>
            <person name="Vidigal T.H.D.A."/>
            <person name="Brescovit A.D."/>
            <person name="Santos A.J."/>
        </authorList>
    </citation>
    <scope>NUCLEOTIDE SEQUENCE</scope>
</reference>
<dbReference type="Pfam" id="PF00651">
    <property type="entry name" value="BTB"/>
    <property type="match status" value="1"/>
</dbReference>
<reference evidence="10" key="4">
    <citation type="journal article" date="2016" name="Gigascience">
        <title>De novo construction of an expanded transcriptome assembly for the western tarnished plant bug, Lygus hesperus.</title>
        <authorList>
            <person name="Tassone E.E."/>
            <person name="Geib S.M."/>
            <person name="Hall B."/>
            <person name="Fabrick J.A."/>
            <person name="Brent C.S."/>
            <person name="Hull J.J."/>
        </authorList>
    </citation>
    <scope>NUCLEOTIDE SEQUENCE</scope>
</reference>
<dbReference type="EMBL" id="GDHC01012976">
    <property type="protein sequence ID" value="JAQ05653.1"/>
    <property type="molecule type" value="Transcribed_RNA"/>
</dbReference>
<dbReference type="SMART" id="SM00061">
    <property type="entry name" value="MATH"/>
    <property type="match status" value="1"/>
</dbReference>
<evidence type="ECO:0000259" key="2">
    <source>
        <dbReference type="PROSITE" id="PS50144"/>
    </source>
</evidence>